<accession>A0A6J5F0R7</accession>
<feature type="compositionally biased region" description="Low complexity" evidence="2">
    <location>
        <begin position="215"/>
        <end position="229"/>
    </location>
</feature>
<dbReference type="PROSITE" id="PS51257">
    <property type="entry name" value="PROKAR_LIPOPROTEIN"/>
    <property type="match status" value="1"/>
</dbReference>
<feature type="region of interest" description="Disordered" evidence="2">
    <location>
        <begin position="215"/>
        <end position="265"/>
    </location>
</feature>
<feature type="domain" description="BON" evidence="3">
    <location>
        <begin position="54"/>
        <end position="123"/>
    </location>
</feature>
<dbReference type="PANTHER" id="PTHR34606">
    <property type="entry name" value="BON DOMAIN-CONTAINING PROTEIN"/>
    <property type="match status" value="1"/>
</dbReference>
<dbReference type="PROSITE" id="PS50914">
    <property type="entry name" value="BON"/>
    <property type="match status" value="2"/>
</dbReference>
<dbReference type="Gene3D" id="3.40.1520.20">
    <property type="match status" value="1"/>
</dbReference>
<dbReference type="Proteomes" id="UP000494329">
    <property type="component" value="Unassembled WGS sequence"/>
</dbReference>
<dbReference type="InterPro" id="IPR051686">
    <property type="entry name" value="Lipoprotein_DolP"/>
</dbReference>
<dbReference type="AlphaFoldDB" id="A0A6J5F0R7"/>
<dbReference type="RefSeq" id="WP_175115030.1">
    <property type="nucleotide sequence ID" value="NZ_CADIKF010000074.1"/>
</dbReference>
<proteinExistence type="predicted"/>
<dbReference type="PANTHER" id="PTHR34606:SF4">
    <property type="entry name" value="OUTER MEMBRANE LIPOPROTEIN DOLP"/>
    <property type="match status" value="1"/>
</dbReference>
<dbReference type="EMBL" id="CADIKF010000074">
    <property type="protein sequence ID" value="CAB3770915.1"/>
    <property type="molecule type" value="Genomic_DNA"/>
</dbReference>
<evidence type="ECO:0000256" key="2">
    <source>
        <dbReference type="SAM" id="MobiDB-lite"/>
    </source>
</evidence>
<dbReference type="SMART" id="SM00749">
    <property type="entry name" value="BON"/>
    <property type="match status" value="2"/>
</dbReference>
<name>A0A6J5F0R7_9BURK</name>
<sequence length="265" mass="26911">MSGYRMKSTLVRTTLVVGLAAGLSATLQGCFLAVGAAAGGGALVATDRRTLGAQTEDREIQVKAISQINGSLGGDAHVNVTVFNRRVLLTGEVPDDASKQKAESVVRGINNVHAIVNELTVGPAVDFSSRTNDTYLEGRVKTALIAEKDLSANNFKVVAEGGSIYLMGLVTQDEGAQGANVASRVPGVTKVVKVFQYIEPSEAVAAAAAAASASSASAPTAAAAPDDVTTGAVPDSSVTSKPLDQQPPAPVSNSNVQPGSPQAVK</sequence>
<reference evidence="4 5" key="1">
    <citation type="submission" date="2020-04" db="EMBL/GenBank/DDBJ databases">
        <authorList>
            <person name="De Canck E."/>
        </authorList>
    </citation>
    <scope>NUCLEOTIDE SEQUENCE [LARGE SCALE GENOMIC DNA]</scope>
    <source>
        <strain evidence="4 5">LMG 29739</strain>
    </source>
</reference>
<organism evidence="4 5">
    <name type="scientific">Paraburkholderia solisilvae</name>
    <dbReference type="NCBI Taxonomy" id="624376"/>
    <lineage>
        <taxon>Bacteria</taxon>
        <taxon>Pseudomonadati</taxon>
        <taxon>Pseudomonadota</taxon>
        <taxon>Betaproteobacteria</taxon>
        <taxon>Burkholderiales</taxon>
        <taxon>Burkholderiaceae</taxon>
        <taxon>Paraburkholderia</taxon>
    </lineage>
</organism>
<dbReference type="InterPro" id="IPR007055">
    <property type="entry name" value="BON_dom"/>
</dbReference>
<evidence type="ECO:0000313" key="4">
    <source>
        <dbReference type="EMBL" id="CAB3770915.1"/>
    </source>
</evidence>
<dbReference type="InterPro" id="IPR014004">
    <property type="entry name" value="Transpt-assoc_nodulatn_dom_bac"/>
</dbReference>
<dbReference type="Pfam" id="PF04972">
    <property type="entry name" value="BON"/>
    <property type="match status" value="2"/>
</dbReference>
<evidence type="ECO:0000256" key="1">
    <source>
        <dbReference type="ARBA" id="ARBA00022729"/>
    </source>
</evidence>
<feature type="compositionally biased region" description="Polar residues" evidence="2">
    <location>
        <begin position="251"/>
        <end position="265"/>
    </location>
</feature>
<gene>
    <name evidence="4" type="ORF">LMG29739_05902</name>
</gene>
<keyword evidence="5" id="KW-1185">Reference proteome</keyword>
<feature type="domain" description="BON" evidence="3">
    <location>
        <begin position="132"/>
        <end position="199"/>
    </location>
</feature>
<keyword evidence="1" id="KW-0732">Signal</keyword>
<evidence type="ECO:0000259" key="3">
    <source>
        <dbReference type="PROSITE" id="PS50914"/>
    </source>
</evidence>
<protein>
    <recommendedName>
        <fullName evidence="3">BON domain-containing protein</fullName>
    </recommendedName>
</protein>
<evidence type="ECO:0000313" key="5">
    <source>
        <dbReference type="Proteomes" id="UP000494329"/>
    </source>
</evidence>